<name>A0ABV5G971_9MICC</name>
<comment type="caution">
    <text evidence="1">The sequence shown here is derived from an EMBL/GenBank/DDBJ whole genome shotgun (WGS) entry which is preliminary data.</text>
</comment>
<protein>
    <submittedName>
        <fullName evidence="1">Uncharacterized protein</fullName>
    </submittedName>
</protein>
<proteinExistence type="predicted"/>
<evidence type="ECO:0000313" key="2">
    <source>
        <dbReference type="Proteomes" id="UP001589575"/>
    </source>
</evidence>
<reference evidence="1 2" key="1">
    <citation type="submission" date="2024-09" db="EMBL/GenBank/DDBJ databases">
        <authorList>
            <person name="Sun Q."/>
            <person name="Mori K."/>
        </authorList>
    </citation>
    <scope>NUCLEOTIDE SEQUENCE [LARGE SCALE GENOMIC DNA]</scope>
    <source>
        <strain evidence="1 2">CCM 7609</strain>
    </source>
</reference>
<accession>A0ABV5G971</accession>
<dbReference type="EMBL" id="JBHMFI010000023">
    <property type="protein sequence ID" value="MFB9075509.1"/>
    <property type="molecule type" value="Genomic_DNA"/>
</dbReference>
<keyword evidence="2" id="KW-1185">Reference proteome</keyword>
<gene>
    <name evidence="1" type="ORF">ACFFX0_31845</name>
</gene>
<organism evidence="1 2">
    <name type="scientific">Citricoccus parietis</name>
    <dbReference type="NCBI Taxonomy" id="592307"/>
    <lineage>
        <taxon>Bacteria</taxon>
        <taxon>Bacillati</taxon>
        <taxon>Actinomycetota</taxon>
        <taxon>Actinomycetes</taxon>
        <taxon>Micrococcales</taxon>
        <taxon>Micrococcaceae</taxon>
        <taxon>Citricoccus</taxon>
    </lineage>
</organism>
<sequence>MNRLNPRATREDIERNWRALAGRPSPCLRSLCPAGTAKVHPTVAG</sequence>
<dbReference type="Proteomes" id="UP001589575">
    <property type="component" value="Unassembled WGS sequence"/>
</dbReference>
<evidence type="ECO:0000313" key="1">
    <source>
        <dbReference type="EMBL" id="MFB9075509.1"/>
    </source>
</evidence>